<accession>D7FZB8</accession>
<feature type="region of interest" description="Disordered" evidence="1">
    <location>
        <begin position="43"/>
        <end position="120"/>
    </location>
</feature>
<evidence type="ECO:0000313" key="2">
    <source>
        <dbReference type="EMBL" id="CBJ32735.1"/>
    </source>
</evidence>
<feature type="region of interest" description="Disordered" evidence="1">
    <location>
        <begin position="208"/>
        <end position="296"/>
    </location>
</feature>
<feature type="compositionally biased region" description="Polar residues" evidence="1">
    <location>
        <begin position="63"/>
        <end position="74"/>
    </location>
</feature>
<dbReference type="EMBL" id="FN649743">
    <property type="protein sequence ID" value="CBJ32735.1"/>
    <property type="molecule type" value="Genomic_DNA"/>
</dbReference>
<sequence length="505" mass="54762">MIWVKSTTNQPCTRSRSPNLPAKFLNIARGLLLLDNPKILQETSWPPAGGRGAGQSRRGSIATVGSTAKGSEQNIGEGVPAEANPAEAGNEGRKNAVAPKQGVDPDNRNSGRFKDQDEEEMKHEAARTLELERGVLRDWATKRRRSGAMKIAEVGLKALRFKCLKTTVQFRDHVLTHLRSVKDPSKVCRNLGVVASALIGELELMGERSAETESETNTGDYNNDSSSVTTMRSAFGRDDGRADGDGTMVQGDSNVSGSTFGTHGVGGRQGRNVKTHRQRQKGAVGVGANSKAPGIGERCDGVRHELEGLDDILDDMDGGNSPTAARGLDIVTETKRTAMEEVQGATIKSRTASFGTKYHTKQDILNEMNRTPGYRDLVLEEDVFAAIKQLLSWTPPPKWERSRDRHKAQLIAAAGVILKKALILDGPPGFWPLPLEGPSRDRVQRWKMSEAVVPVLIFRRKKSHRKAAGGGARSGGMTRHGVWSFGASGFRYASKPPVLPAARIP</sequence>
<dbReference type="AlphaFoldDB" id="D7FZB8"/>
<dbReference type="EMBL" id="FN648556">
    <property type="protein sequence ID" value="CBJ32735.1"/>
    <property type="molecule type" value="Genomic_DNA"/>
</dbReference>
<feature type="compositionally biased region" description="Basic and acidic residues" evidence="1">
    <location>
        <begin position="235"/>
        <end position="244"/>
    </location>
</feature>
<feature type="compositionally biased region" description="Basic residues" evidence="1">
    <location>
        <begin position="271"/>
        <end position="280"/>
    </location>
</feature>
<feature type="compositionally biased region" description="Low complexity" evidence="1">
    <location>
        <begin position="76"/>
        <end position="89"/>
    </location>
</feature>
<keyword evidence="3" id="KW-1185">Reference proteome</keyword>
<name>D7FZB8_ECTSI</name>
<organism evidence="2 3">
    <name type="scientific">Ectocarpus siliculosus</name>
    <name type="common">Brown alga</name>
    <name type="synonym">Conferva siliculosa</name>
    <dbReference type="NCBI Taxonomy" id="2880"/>
    <lineage>
        <taxon>Eukaryota</taxon>
        <taxon>Sar</taxon>
        <taxon>Stramenopiles</taxon>
        <taxon>Ochrophyta</taxon>
        <taxon>PX clade</taxon>
        <taxon>Phaeophyceae</taxon>
        <taxon>Ectocarpales</taxon>
        <taxon>Ectocarpaceae</taxon>
        <taxon>Ectocarpus</taxon>
    </lineage>
</organism>
<dbReference type="InParanoid" id="D7FZB8"/>
<feature type="compositionally biased region" description="Polar residues" evidence="1">
    <location>
        <begin position="215"/>
        <end position="232"/>
    </location>
</feature>
<proteinExistence type="predicted"/>
<evidence type="ECO:0000256" key="1">
    <source>
        <dbReference type="SAM" id="MobiDB-lite"/>
    </source>
</evidence>
<gene>
    <name evidence="2" type="ORF">Esi_0362_0011</name>
</gene>
<feature type="compositionally biased region" description="Basic and acidic residues" evidence="1">
    <location>
        <begin position="103"/>
        <end position="120"/>
    </location>
</feature>
<protein>
    <submittedName>
        <fullName evidence="2">Uncharacterized protein</fullName>
    </submittedName>
</protein>
<dbReference type="OrthoDB" id="10663090at2759"/>
<evidence type="ECO:0000313" key="3">
    <source>
        <dbReference type="Proteomes" id="UP000002630"/>
    </source>
</evidence>
<feature type="compositionally biased region" description="Polar residues" evidence="1">
    <location>
        <begin position="250"/>
        <end position="261"/>
    </location>
</feature>
<dbReference type="Proteomes" id="UP000002630">
    <property type="component" value="Linkage Group LG18"/>
</dbReference>
<reference evidence="2 3" key="1">
    <citation type="journal article" date="2010" name="Nature">
        <title>The Ectocarpus genome and the independent evolution of multicellularity in brown algae.</title>
        <authorList>
            <person name="Cock J.M."/>
            <person name="Sterck L."/>
            <person name="Rouze P."/>
            <person name="Scornet D."/>
            <person name="Allen A.E."/>
            <person name="Amoutzias G."/>
            <person name="Anthouard V."/>
            <person name="Artiguenave F."/>
            <person name="Aury J.M."/>
            <person name="Badger J.H."/>
            <person name="Beszteri B."/>
            <person name="Billiau K."/>
            <person name="Bonnet E."/>
            <person name="Bothwell J.H."/>
            <person name="Bowler C."/>
            <person name="Boyen C."/>
            <person name="Brownlee C."/>
            <person name="Carrano C.J."/>
            <person name="Charrier B."/>
            <person name="Cho G.Y."/>
            <person name="Coelho S.M."/>
            <person name="Collen J."/>
            <person name="Corre E."/>
            <person name="Da Silva C."/>
            <person name="Delage L."/>
            <person name="Delaroque N."/>
            <person name="Dittami S.M."/>
            <person name="Doulbeau S."/>
            <person name="Elias M."/>
            <person name="Farnham G."/>
            <person name="Gachon C.M."/>
            <person name="Gschloessl B."/>
            <person name="Heesch S."/>
            <person name="Jabbari K."/>
            <person name="Jubin C."/>
            <person name="Kawai H."/>
            <person name="Kimura K."/>
            <person name="Kloareg B."/>
            <person name="Kupper F.C."/>
            <person name="Lang D."/>
            <person name="Le Bail A."/>
            <person name="Leblanc C."/>
            <person name="Lerouge P."/>
            <person name="Lohr M."/>
            <person name="Lopez P.J."/>
            <person name="Martens C."/>
            <person name="Maumus F."/>
            <person name="Michel G."/>
            <person name="Miranda-Saavedra D."/>
            <person name="Morales J."/>
            <person name="Moreau H."/>
            <person name="Motomura T."/>
            <person name="Nagasato C."/>
            <person name="Napoli C.A."/>
            <person name="Nelson D.R."/>
            <person name="Nyvall-Collen P."/>
            <person name="Peters A.F."/>
            <person name="Pommier C."/>
            <person name="Potin P."/>
            <person name="Poulain J."/>
            <person name="Quesneville H."/>
            <person name="Read B."/>
            <person name="Rensing S.A."/>
            <person name="Ritter A."/>
            <person name="Rousvoal S."/>
            <person name="Samanta M."/>
            <person name="Samson G."/>
            <person name="Schroeder D.C."/>
            <person name="Segurens B."/>
            <person name="Strittmatter M."/>
            <person name="Tonon T."/>
            <person name="Tregear J.W."/>
            <person name="Valentin K."/>
            <person name="von Dassow P."/>
            <person name="Yamagishi T."/>
            <person name="Van de Peer Y."/>
            <person name="Wincker P."/>
        </authorList>
    </citation>
    <scope>NUCLEOTIDE SEQUENCE [LARGE SCALE GENOMIC DNA]</scope>
    <source>
        <strain evidence="3">Ec32 / CCAP1310/4</strain>
    </source>
</reference>